<evidence type="ECO:0000256" key="1">
    <source>
        <dbReference type="SAM" id="MobiDB-lite"/>
    </source>
</evidence>
<dbReference type="Proteomes" id="UP000199052">
    <property type="component" value="Unassembled WGS sequence"/>
</dbReference>
<dbReference type="PANTHER" id="PTHR11079:SF161">
    <property type="entry name" value="CMP_DCMP-TYPE DEAMINASE DOMAIN-CONTAINING PROTEIN"/>
    <property type="match status" value="1"/>
</dbReference>
<sequence length="207" mass="21905">MRMRDRVAPITGLTLSPTSRFSVWPMTTTPAFPDLPPGQPQGQPQHGSDDDLLPYLRQALSLATANADAGQLPFAAVVVRDGKVLGTGVNTAVRDSDPIAHAEVEAVRDAGRKLGDGDLTGAVVVSSCEPCAMCHTAALVAGATRIVYAAPKEYVPDFGGTPRPDLTRLQGILREAAPETVEHQPVDGAREPFDRYLAVLAARSEGR</sequence>
<dbReference type="AlphaFoldDB" id="A0A1I2VC46"/>
<dbReference type="GO" id="GO:0006152">
    <property type="term" value="P:purine nucleoside catabolic process"/>
    <property type="evidence" value="ECO:0007669"/>
    <property type="project" value="TreeGrafter"/>
</dbReference>
<dbReference type="Pfam" id="PF00383">
    <property type="entry name" value="dCMP_cyt_deam_1"/>
    <property type="match status" value="1"/>
</dbReference>
<gene>
    <name evidence="3" type="ORF">SAMN05421678_109113</name>
</gene>
<name>A0A1I2VC46_9ACTN</name>
<organism evidence="3 4">
    <name type="scientific">Actinopolymorpha cephalotaxi</name>
    <dbReference type="NCBI Taxonomy" id="504797"/>
    <lineage>
        <taxon>Bacteria</taxon>
        <taxon>Bacillati</taxon>
        <taxon>Actinomycetota</taxon>
        <taxon>Actinomycetes</taxon>
        <taxon>Propionibacteriales</taxon>
        <taxon>Actinopolymorphaceae</taxon>
        <taxon>Actinopolymorpha</taxon>
    </lineage>
</organism>
<dbReference type="InterPro" id="IPR002125">
    <property type="entry name" value="CMP_dCMP_dom"/>
</dbReference>
<feature type="domain" description="CMP/dCMP-type deaminase" evidence="2">
    <location>
        <begin position="50"/>
        <end position="173"/>
    </location>
</feature>
<proteinExistence type="predicted"/>
<dbReference type="OrthoDB" id="9802676at2"/>
<evidence type="ECO:0000313" key="3">
    <source>
        <dbReference type="EMBL" id="SFG86802.1"/>
    </source>
</evidence>
<dbReference type="PROSITE" id="PS51747">
    <property type="entry name" value="CYT_DCMP_DEAMINASES_2"/>
    <property type="match status" value="1"/>
</dbReference>
<dbReference type="EMBL" id="FOOI01000009">
    <property type="protein sequence ID" value="SFG86802.1"/>
    <property type="molecule type" value="Genomic_DNA"/>
</dbReference>
<evidence type="ECO:0000259" key="2">
    <source>
        <dbReference type="PROSITE" id="PS51747"/>
    </source>
</evidence>
<dbReference type="GO" id="GO:0047974">
    <property type="term" value="F:guanosine deaminase activity"/>
    <property type="evidence" value="ECO:0007669"/>
    <property type="project" value="TreeGrafter"/>
</dbReference>
<dbReference type="SUPFAM" id="SSF53927">
    <property type="entry name" value="Cytidine deaminase-like"/>
    <property type="match status" value="1"/>
</dbReference>
<protein>
    <submittedName>
        <fullName evidence="3">tRNA(Arg) A34 adenosine deaminase TadA</fullName>
    </submittedName>
</protein>
<dbReference type="PANTHER" id="PTHR11079">
    <property type="entry name" value="CYTOSINE DEAMINASE FAMILY MEMBER"/>
    <property type="match status" value="1"/>
</dbReference>
<dbReference type="InterPro" id="IPR016193">
    <property type="entry name" value="Cytidine_deaminase-like"/>
</dbReference>
<accession>A0A1I2VC46</accession>
<reference evidence="3 4" key="1">
    <citation type="submission" date="2016-10" db="EMBL/GenBank/DDBJ databases">
        <authorList>
            <person name="de Groot N.N."/>
        </authorList>
    </citation>
    <scope>NUCLEOTIDE SEQUENCE [LARGE SCALE GENOMIC DNA]</scope>
    <source>
        <strain evidence="3 4">CPCC 202808</strain>
    </source>
</reference>
<dbReference type="CDD" id="cd01285">
    <property type="entry name" value="nucleoside_deaminase"/>
    <property type="match status" value="1"/>
</dbReference>
<dbReference type="STRING" id="504797.SAMN05421678_109113"/>
<feature type="region of interest" description="Disordered" evidence="1">
    <location>
        <begin position="25"/>
        <end position="51"/>
    </location>
</feature>
<evidence type="ECO:0000313" key="4">
    <source>
        <dbReference type="Proteomes" id="UP000199052"/>
    </source>
</evidence>
<dbReference type="Gene3D" id="3.40.140.10">
    <property type="entry name" value="Cytidine Deaminase, domain 2"/>
    <property type="match status" value="1"/>
</dbReference>